<organism evidence="6 7">
    <name type="scientific">Maritimibacter harenae</name>
    <dbReference type="NCBI Taxonomy" id="2606218"/>
    <lineage>
        <taxon>Bacteria</taxon>
        <taxon>Pseudomonadati</taxon>
        <taxon>Pseudomonadota</taxon>
        <taxon>Alphaproteobacteria</taxon>
        <taxon>Rhodobacterales</taxon>
        <taxon>Roseobacteraceae</taxon>
        <taxon>Maritimibacter</taxon>
    </lineage>
</organism>
<dbReference type="AlphaFoldDB" id="A0A845M361"/>
<dbReference type="Gene3D" id="3.90.1590.10">
    <property type="entry name" value="glutathione-dependent formaldehyde- activating enzyme (gfa)"/>
    <property type="match status" value="1"/>
</dbReference>
<gene>
    <name evidence="6" type="ORF">GQE99_10525</name>
</gene>
<comment type="caution">
    <text evidence="6">The sequence shown here is derived from an EMBL/GenBank/DDBJ whole genome shotgun (WGS) entry which is preliminary data.</text>
</comment>
<name>A0A845M361_9RHOB</name>
<protein>
    <submittedName>
        <fullName evidence="6">GFA family protein</fullName>
    </submittedName>
</protein>
<evidence type="ECO:0000256" key="1">
    <source>
        <dbReference type="ARBA" id="ARBA00005495"/>
    </source>
</evidence>
<reference evidence="6 7" key="1">
    <citation type="submission" date="2019-12" db="EMBL/GenBank/DDBJ databases">
        <title>Maritimibacter sp. nov. sp. isolated from sea sand.</title>
        <authorList>
            <person name="Kim J."/>
            <person name="Jeong S.E."/>
            <person name="Jung H.S."/>
            <person name="Jeon C.O."/>
        </authorList>
    </citation>
    <scope>NUCLEOTIDE SEQUENCE [LARGE SCALE GENOMIC DNA]</scope>
    <source>
        <strain evidence="6 7">DP07</strain>
    </source>
</reference>
<keyword evidence="4" id="KW-0456">Lyase</keyword>
<comment type="similarity">
    <text evidence="1">Belongs to the Gfa family.</text>
</comment>
<evidence type="ECO:0000256" key="4">
    <source>
        <dbReference type="ARBA" id="ARBA00023239"/>
    </source>
</evidence>
<dbReference type="PROSITE" id="PS51891">
    <property type="entry name" value="CENP_V_GFA"/>
    <property type="match status" value="1"/>
</dbReference>
<keyword evidence="2" id="KW-0479">Metal-binding</keyword>
<evidence type="ECO:0000256" key="3">
    <source>
        <dbReference type="ARBA" id="ARBA00022833"/>
    </source>
</evidence>
<dbReference type="Proteomes" id="UP000467322">
    <property type="component" value="Unassembled WGS sequence"/>
</dbReference>
<feature type="domain" description="CENP-V/GFA" evidence="5">
    <location>
        <begin position="5"/>
        <end position="137"/>
    </location>
</feature>
<keyword evidence="7" id="KW-1185">Reference proteome</keyword>
<dbReference type="GO" id="GO:0046872">
    <property type="term" value="F:metal ion binding"/>
    <property type="evidence" value="ECO:0007669"/>
    <property type="project" value="UniProtKB-KW"/>
</dbReference>
<dbReference type="InterPro" id="IPR011057">
    <property type="entry name" value="Mss4-like_sf"/>
</dbReference>
<dbReference type="PANTHER" id="PTHR33337:SF44">
    <property type="entry name" value="DUF636 DOMAIN PROTEIN (AFU_ORTHOLOGUE AFUA_1G09754)"/>
    <property type="match status" value="1"/>
</dbReference>
<dbReference type="GO" id="GO:0016846">
    <property type="term" value="F:carbon-sulfur lyase activity"/>
    <property type="evidence" value="ECO:0007669"/>
    <property type="project" value="InterPro"/>
</dbReference>
<evidence type="ECO:0000313" key="7">
    <source>
        <dbReference type="Proteomes" id="UP000467322"/>
    </source>
</evidence>
<dbReference type="Pfam" id="PF04828">
    <property type="entry name" value="GFA"/>
    <property type="match status" value="1"/>
</dbReference>
<evidence type="ECO:0000259" key="5">
    <source>
        <dbReference type="PROSITE" id="PS51891"/>
    </source>
</evidence>
<keyword evidence="3" id="KW-0862">Zinc</keyword>
<dbReference type="RefSeq" id="WP_161351569.1">
    <property type="nucleotide sequence ID" value="NZ_WTUX01000012.1"/>
</dbReference>
<proteinExistence type="inferred from homology"/>
<dbReference type="PANTHER" id="PTHR33337">
    <property type="entry name" value="GFA DOMAIN-CONTAINING PROTEIN"/>
    <property type="match status" value="1"/>
</dbReference>
<accession>A0A845M361</accession>
<dbReference type="InterPro" id="IPR006913">
    <property type="entry name" value="CENP-V/GFA"/>
</dbReference>
<dbReference type="EMBL" id="WTUX01000012">
    <property type="protein sequence ID" value="MZR13449.1"/>
    <property type="molecule type" value="Genomic_DNA"/>
</dbReference>
<evidence type="ECO:0000313" key="6">
    <source>
        <dbReference type="EMBL" id="MZR13449.1"/>
    </source>
</evidence>
<dbReference type="SUPFAM" id="SSF51316">
    <property type="entry name" value="Mss4-like"/>
    <property type="match status" value="1"/>
</dbReference>
<evidence type="ECO:0000256" key="2">
    <source>
        <dbReference type="ARBA" id="ARBA00022723"/>
    </source>
</evidence>
<sequence length="160" mass="17745">MPMTLDGSCQCGAVRFSVESHTPVPYQRCYCSICRKSAAGGGYSVNIGAVTDTLSVNDWDQLGLFHATRDDGSHSEAERYFCTSCGSQLWLFDPRWPELVHPVASVIDTPLPVPPKLTHIFMADKPHWVTPEIGAWDEVFDAYPELSLADWHEANGCWVA</sequence>